<accession>A0A2N0QJS9</accession>
<gene>
    <name evidence="2" type="ORF">RhiirA1_484050</name>
</gene>
<evidence type="ECO:0000313" key="2">
    <source>
        <dbReference type="EMBL" id="PKC51300.1"/>
    </source>
</evidence>
<keyword evidence="1" id="KW-0175">Coiled coil</keyword>
<protein>
    <submittedName>
        <fullName evidence="2">Uncharacterized protein</fullName>
    </submittedName>
</protein>
<dbReference type="VEuPathDB" id="FungiDB:RhiirA1_484050"/>
<reference evidence="2 3" key="1">
    <citation type="submission" date="2017-10" db="EMBL/GenBank/DDBJ databases">
        <title>Extensive intraspecific genome diversity in a model arbuscular mycorrhizal fungus.</title>
        <authorList>
            <person name="Chen E.C.H."/>
            <person name="Morin E."/>
            <person name="Baudet D."/>
            <person name="Noel J."/>
            <person name="Ndikumana S."/>
            <person name="Charron P."/>
            <person name="St-Onge C."/>
            <person name="Giorgi J."/>
            <person name="Grigoriev I.V."/>
            <person name="Roux C."/>
            <person name="Martin F.M."/>
            <person name="Corradi N."/>
        </authorList>
    </citation>
    <scope>NUCLEOTIDE SEQUENCE [LARGE SCALE GENOMIC DNA]</scope>
    <source>
        <strain evidence="2 3">A1</strain>
    </source>
</reference>
<dbReference type="SUPFAM" id="SSF57997">
    <property type="entry name" value="Tropomyosin"/>
    <property type="match status" value="1"/>
</dbReference>
<evidence type="ECO:0000256" key="1">
    <source>
        <dbReference type="SAM" id="Coils"/>
    </source>
</evidence>
<comment type="caution">
    <text evidence="2">The sequence shown here is derived from an EMBL/GenBank/DDBJ whole genome shotgun (WGS) entry which is preliminary data.</text>
</comment>
<organism evidence="2 3">
    <name type="scientific">Rhizophagus irregularis</name>
    <dbReference type="NCBI Taxonomy" id="588596"/>
    <lineage>
        <taxon>Eukaryota</taxon>
        <taxon>Fungi</taxon>
        <taxon>Fungi incertae sedis</taxon>
        <taxon>Mucoromycota</taxon>
        <taxon>Glomeromycotina</taxon>
        <taxon>Glomeromycetes</taxon>
        <taxon>Glomerales</taxon>
        <taxon>Glomeraceae</taxon>
        <taxon>Rhizophagus</taxon>
    </lineage>
</organism>
<dbReference type="AlphaFoldDB" id="A0A2N0QJS9"/>
<feature type="coiled-coil region" evidence="1">
    <location>
        <begin position="12"/>
        <end position="60"/>
    </location>
</feature>
<proteinExistence type="predicted"/>
<reference evidence="2 3" key="2">
    <citation type="submission" date="2017-10" db="EMBL/GenBank/DDBJ databases">
        <title>Genome analyses suggest a sexual origin of heterokaryosis in a supposedly ancient asexual fungus.</title>
        <authorList>
            <person name="Corradi N."/>
            <person name="Sedzielewska K."/>
            <person name="Noel J."/>
            <person name="Charron P."/>
            <person name="Farinelli L."/>
            <person name="Marton T."/>
            <person name="Kruger M."/>
            <person name="Pelin A."/>
            <person name="Brachmann A."/>
            <person name="Corradi N."/>
        </authorList>
    </citation>
    <scope>NUCLEOTIDE SEQUENCE [LARGE SCALE GENOMIC DNA]</scope>
    <source>
        <strain evidence="2 3">A1</strain>
    </source>
</reference>
<evidence type="ECO:0000313" key="3">
    <source>
        <dbReference type="Proteomes" id="UP000232688"/>
    </source>
</evidence>
<dbReference type="EMBL" id="LLXH01007902">
    <property type="protein sequence ID" value="PKC51300.1"/>
    <property type="molecule type" value="Genomic_DNA"/>
</dbReference>
<name>A0A2N0QJS9_9GLOM</name>
<dbReference type="Proteomes" id="UP000232688">
    <property type="component" value="Unassembled WGS sequence"/>
</dbReference>
<sequence length="100" mass="11589">MRMNNEIAELLRSVLKEELEPVNNRLDSMEQRLNGMDQRLDSIEQEVKALRTDHAELRNEIIGTLGDFTEKIASDVDYKTSALNKRVFNIETELQRLIGD</sequence>
<dbReference type="Gene3D" id="1.20.5.340">
    <property type="match status" value="1"/>
</dbReference>